<proteinExistence type="predicted"/>
<dbReference type="Gene3D" id="3.30.40.10">
    <property type="entry name" value="Zinc/RING finger domain, C3HC4 (zinc finger)"/>
    <property type="match status" value="1"/>
</dbReference>
<gene>
    <name evidence="2" type="ORF">CGI_10007413</name>
</gene>
<dbReference type="InterPro" id="IPR017907">
    <property type="entry name" value="Znf_RING_CS"/>
</dbReference>
<evidence type="ECO:0000256" key="1">
    <source>
        <dbReference type="SAM" id="MobiDB-lite"/>
    </source>
</evidence>
<dbReference type="InParanoid" id="K1P803"/>
<dbReference type="SUPFAM" id="SSF57850">
    <property type="entry name" value="RING/U-box"/>
    <property type="match status" value="1"/>
</dbReference>
<name>K1P803_MAGGI</name>
<feature type="compositionally biased region" description="Polar residues" evidence="1">
    <location>
        <begin position="116"/>
        <end position="125"/>
    </location>
</feature>
<dbReference type="HOGENOM" id="CLU_1171626_0_0_1"/>
<dbReference type="PROSITE" id="PS00518">
    <property type="entry name" value="ZF_RING_1"/>
    <property type="match status" value="2"/>
</dbReference>
<reference evidence="2" key="1">
    <citation type="journal article" date="2012" name="Nature">
        <title>The oyster genome reveals stress adaptation and complexity of shell formation.</title>
        <authorList>
            <person name="Zhang G."/>
            <person name="Fang X."/>
            <person name="Guo X."/>
            <person name="Li L."/>
            <person name="Luo R."/>
            <person name="Xu F."/>
            <person name="Yang P."/>
            <person name="Zhang L."/>
            <person name="Wang X."/>
            <person name="Qi H."/>
            <person name="Xiong Z."/>
            <person name="Que H."/>
            <person name="Xie Y."/>
            <person name="Holland P.W."/>
            <person name="Paps J."/>
            <person name="Zhu Y."/>
            <person name="Wu F."/>
            <person name="Chen Y."/>
            <person name="Wang J."/>
            <person name="Peng C."/>
            <person name="Meng J."/>
            <person name="Yang L."/>
            <person name="Liu J."/>
            <person name="Wen B."/>
            <person name="Zhang N."/>
            <person name="Huang Z."/>
            <person name="Zhu Q."/>
            <person name="Feng Y."/>
            <person name="Mount A."/>
            <person name="Hedgecock D."/>
            <person name="Xu Z."/>
            <person name="Liu Y."/>
            <person name="Domazet-Loso T."/>
            <person name="Du Y."/>
            <person name="Sun X."/>
            <person name="Zhang S."/>
            <person name="Liu B."/>
            <person name="Cheng P."/>
            <person name="Jiang X."/>
            <person name="Li J."/>
            <person name="Fan D."/>
            <person name="Wang W."/>
            <person name="Fu W."/>
            <person name="Wang T."/>
            <person name="Wang B."/>
            <person name="Zhang J."/>
            <person name="Peng Z."/>
            <person name="Li Y."/>
            <person name="Li N."/>
            <person name="Wang J."/>
            <person name="Chen M."/>
            <person name="He Y."/>
            <person name="Tan F."/>
            <person name="Song X."/>
            <person name="Zheng Q."/>
            <person name="Huang R."/>
            <person name="Yang H."/>
            <person name="Du X."/>
            <person name="Chen L."/>
            <person name="Yang M."/>
            <person name="Gaffney P.M."/>
            <person name="Wang S."/>
            <person name="Luo L."/>
            <person name="She Z."/>
            <person name="Ming Y."/>
            <person name="Huang W."/>
            <person name="Zhang S."/>
            <person name="Huang B."/>
            <person name="Zhang Y."/>
            <person name="Qu T."/>
            <person name="Ni P."/>
            <person name="Miao G."/>
            <person name="Wang J."/>
            <person name="Wang Q."/>
            <person name="Steinberg C.E."/>
            <person name="Wang H."/>
            <person name="Li N."/>
            <person name="Qian L."/>
            <person name="Zhang G."/>
            <person name="Li Y."/>
            <person name="Yang H."/>
            <person name="Liu X."/>
            <person name="Wang J."/>
            <person name="Yin Y."/>
            <person name="Wang J."/>
        </authorList>
    </citation>
    <scope>NUCLEOTIDE SEQUENCE [LARGE SCALE GENOMIC DNA]</scope>
    <source>
        <strain evidence="2">05x7-T-G4-1.051#20</strain>
    </source>
</reference>
<sequence>MEKSGNKEDSLGTNLENRQIACNIEGCKNKAPFQCFEAMIDILKETKHMGFKTILACSHALCENCLEEISHKMTERFYQCEGDNGRCKYHVPGSIITNVLEDMKPQMQEYDDSNQSKRSFSSTVSEHTKKDNTHGKQTPFHDTLVKKTKEVSLAAVSGMEKQTRKCEICDNGLVIALLQGCNHCFCECCLKALIESSKDAEDSEMTIDCPSRKCPSFVAVKMVEEFLSDRENSQKPV</sequence>
<organism evidence="2">
    <name type="scientific">Magallana gigas</name>
    <name type="common">Pacific oyster</name>
    <name type="synonym">Crassostrea gigas</name>
    <dbReference type="NCBI Taxonomy" id="29159"/>
    <lineage>
        <taxon>Eukaryota</taxon>
        <taxon>Metazoa</taxon>
        <taxon>Spiralia</taxon>
        <taxon>Lophotrochozoa</taxon>
        <taxon>Mollusca</taxon>
        <taxon>Bivalvia</taxon>
        <taxon>Autobranchia</taxon>
        <taxon>Pteriomorphia</taxon>
        <taxon>Ostreida</taxon>
        <taxon>Ostreoidea</taxon>
        <taxon>Ostreidae</taxon>
        <taxon>Magallana</taxon>
    </lineage>
</organism>
<protein>
    <submittedName>
        <fullName evidence="2">Uncharacterized protein</fullName>
    </submittedName>
</protein>
<dbReference type="PROSITE" id="PS50089">
    <property type="entry name" value="ZF_RING_2"/>
    <property type="match status" value="1"/>
</dbReference>
<evidence type="ECO:0000313" key="2">
    <source>
        <dbReference type="EMBL" id="EKC19852.1"/>
    </source>
</evidence>
<feature type="region of interest" description="Disordered" evidence="1">
    <location>
        <begin position="109"/>
        <end position="140"/>
    </location>
</feature>
<dbReference type="InterPro" id="IPR013083">
    <property type="entry name" value="Znf_RING/FYVE/PHD"/>
</dbReference>
<dbReference type="EMBL" id="JH815929">
    <property type="protein sequence ID" value="EKC19852.1"/>
    <property type="molecule type" value="Genomic_DNA"/>
</dbReference>
<accession>K1P803</accession>
<dbReference type="InterPro" id="IPR001841">
    <property type="entry name" value="Znf_RING"/>
</dbReference>
<dbReference type="AlphaFoldDB" id="K1P803"/>